<dbReference type="Proteomes" id="UP000694892">
    <property type="component" value="Chromosome 2L"/>
</dbReference>
<dbReference type="EMBL" id="CM004468">
    <property type="protein sequence ID" value="OCT95616.1"/>
    <property type="molecule type" value="Genomic_DNA"/>
</dbReference>
<proteinExistence type="predicted"/>
<sequence length="74" mass="8543">MFYICYTKPGVSKLLVHNGPVGRYCNVFHYRVNCKKMVLGQFLAFVKWNVFKFSLIVNDWLQKGKSISSSLSCC</sequence>
<organism evidence="1 2">
    <name type="scientific">Xenopus laevis</name>
    <name type="common">African clawed frog</name>
    <dbReference type="NCBI Taxonomy" id="8355"/>
    <lineage>
        <taxon>Eukaryota</taxon>
        <taxon>Metazoa</taxon>
        <taxon>Chordata</taxon>
        <taxon>Craniata</taxon>
        <taxon>Vertebrata</taxon>
        <taxon>Euteleostomi</taxon>
        <taxon>Amphibia</taxon>
        <taxon>Batrachia</taxon>
        <taxon>Anura</taxon>
        <taxon>Pipoidea</taxon>
        <taxon>Pipidae</taxon>
        <taxon>Xenopodinae</taxon>
        <taxon>Xenopus</taxon>
        <taxon>Xenopus</taxon>
    </lineage>
</organism>
<evidence type="ECO:0000313" key="2">
    <source>
        <dbReference type="Proteomes" id="UP000694892"/>
    </source>
</evidence>
<accession>A0A974DRF0</accession>
<reference evidence="2" key="1">
    <citation type="journal article" date="2016" name="Nature">
        <title>Genome evolution in the allotetraploid frog Xenopus laevis.</title>
        <authorList>
            <person name="Session A.M."/>
            <person name="Uno Y."/>
            <person name="Kwon T."/>
            <person name="Chapman J.A."/>
            <person name="Toyoda A."/>
            <person name="Takahashi S."/>
            <person name="Fukui A."/>
            <person name="Hikosaka A."/>
            <person name="Suzuki A."/>
            <person name="Kondo M."/>
            <person name="van Heeringen S.J."/>
            <person name="Quigley I."/>
            <person name="Heinz S."/>
            <person name="Ogino H."/>
            <person name="Ochi H."/>
            <person name="Hellsten U."/>
            <person name="Lyons J.B."/>
            <person name="Simakov O."/>
            <person name="Putnam N."/>
            <person name="Stites J."/>
            <person name="Kuroki Y."/>
            <person name="Tanaka T."/>
            <person name="Michiue T."/>
            <person name="Watanabe M."/>
            <person name="Bogdanovic O."/>
            <person name="Lister R."/>
            <person name="Georgiou G."/>
            <person name="Paranjpe S.S."/>
            <person name="van Kruijsbergen I."/>
            <person name="Shu S."/>
            <person name="Carlson J."/>
            <person name="Kinoshita T."/>
            <person name="Ohta Y."/>
            <person name="Mawaribuchi S."/>
            <person name="Jenkins J."/>
            <person name="Grimwood J."/>
            <person name="Schmutz J."/>
            <person name="Mitros T."/>
            <person name="Mozaffari S.V."/>
            <person name="Suzuki Y."/>
            <person name="Haramoto Y."/>
            <person name="Yamamoto T.S."/>
            <person name="Takagi C."/>
            <person name="Heald R."/>
            <person name="Miller K."/>
            <person name="Haudenschild C."/>
            <person name="Kitzman J."/>
            <person name="Nakayama T."/>
            <person name="Izutsu Y."/>
            <person name="Robert J."/>
            <person name="Fortriede J."/>
            <person name="Burns K."/>
            <person name="Lotay V."/>
            <person name="Karimi K."/>
            <person name="Yasuoka Y."/>
            <person name="Dichmann D.S."/>
            <person name="Flajnik M.F."/>
            <person name="Houston D.W."/>
            <person name="Shendure J."/>
            <person name="DuPasquier L."/>
            <person name="Vize P.D."/>
            <person name="Zorn A.M."/>
            <person name="Ito M."/>
            <person name="Marcotte E.M."/>
            <person name="Wallingford J.B."/>
            <person name="Ito Y."/>
            <person name="Asashima M."/>
            <person name="Ueno N."/>
            <person name="Matsuda Y."/>
            <person name="Veenstra G.J."/>
            <person name="Fujiyama A."/>
            <person name="Harland R.M."/>
            <person name="Taira M."/>
            <person name="Rokhsar D.S."/>
        </authorList>
    </citation>
    <scope>NUCLEOTIDE SEQUENCE [LARGE SCALE GENOMIC DNA]</scope>
    <source>
        <strain evidence="2">J</strain>
    </source>
</reference>
<name>A0A974DRF0_XENLA</name>
<protein>
    <submittedName>
        <fullName evidence="1">Uncharacterized protein</fullName>
    </submittedName>
</protein>
<gene>
    <name evidence="1" type="ORF">XELAEV_18013304mg</name>
</gene>
<evidence type="ECO:0000313" key="1">
    <source>
        <dbReference type="EMBL" id="OCT95616.1"/>
    </source>
</evidence>
<dbReference type="AlphaFoldDB" id="A0A974DRF0"/>